<name>A0A2B4RWC4_STYPI</name>
<reference evidence="4" key="1">
    <citation type="journal article" date="2017" name="bioRxiv">
        <title>Comparative analysis of the genomes of Stylophora pistillata and Acropora digitifera provides evidence for extensive differences between species of corals.</title>
        <authorList>
            <person name="Voolstra C.R."/>
            <person name="Li Y."/>
            <person name="Liew Y.J."/>
            <person name="Baumgarten S."/>
            <person name="Zoccola D."/>
            <person name="Flot J.-F."/>
            <person name="Tambutte S."/>
            <person name="Allemand D."/>
            <person name="Aranda M."/>
        </authorList>
    </citation>
    <scope>NUCLEOTIDE SEQUENCE [LARGE SCALE GENOMIC DNA]</scope>
</reference>
<feature type="coiled-coil region" evidence="1">
    <location>
        <begin position="111"/>
        <end position="167"/>
    </location>
</feature>
<organism evidence="3 4">
    <name type="scientific">Stylophora pistillata</name>
    <name type="common">Smooth cauliflower coral</name>
    <dbReference type="NCBI Taxonomy" id="50429"/>
    <lineage>
        <taxon>Eukaryota</taxon>
        <taxon>Metazoa</taxon>
        <taxon>Cnidaria</taxon>
        <taxon>Anthozoa</taxon>
        <taxon>Hexacorallia</taxon>
        <taxon>Scleractinia</taxon>
        <taxon>Astrocoeniina</taxon>
        <taxon>Pocilloporidae</taxon>
        <taxon>Stylophora</taxon>
    </lineage>
</organism>
<dbReference type="OrthoDB" id="5967457at2759"/>
<accession>A0A2B4RWC4</accession>
<dbReference type="AlphaFoldDB" id="A0A2B4RWC4"/>
<gene>
    <name evidence="3" type="ORF">AWC38_SpisGene14063</name>
</gene>
<keyword evidence="4" id="KW-1185">Reference proteome</keyword>
<evidence type="ECO:0000313" key="3">
    <source>
        <dbReference type="EMBL" id="PFX21456.1"/>
    </source>
</evidence>
<feature type="region of interest" description="Disordered" evidence="2">
    <location>
        <begin position="1"/>
        <end position="28"/>
    </location>
</feature>
<comment type="caution">
    <text evidence="3">The sequence shown here is derived from an EMBL/GenBank/DDBJ whole genome shotgun (WGS) entry which is preliminary data.</text>
</comment>
<dbReference type="EMBL" id="LSMT01000276">
    <property type="protein sequence ID" value="PFX21456.1"/>
    <property type="molecule type" value="Genomic_DNA"/>
</dbReference>
<protein>
    <submittedName>
        <fullName evidence="3">Uncharacterized protein</fullName>
    </submittedName>
</protein>
<dbReference type="Proteomes" id="UP000225706">
    <property type="component" value="Unassembled WGS sequence"/>
</dbReference>
<sequence length="188" mass="21839">MGNFVDTPPIEAEEPSVGSSSDSDTELGAGDYIIDLDAPEYREYLLERRKSLSEGALLDDITYLDWRRNNNILNKHERNTEHKPRNNRDMLGKRLSVPTTGNEIIAMRKNSAEYEKRAMDSRQRIDDVKKKYNLKNRDYTARAIVWKEQDKKQAKLEKQQRKLLRQQIRLKYDLPTPKTSRTAAIASG</sequence>
<proteinExistence type="predicted"/>
<evidence type="ECO:0000313" key="4">
    <source>
        <dbReference type="Proteomes" id="UP000225706"/>
    </source>
</evidence>
<keyword evidence="1" id="KW-0175">Coiled coil</keyword>
<evidence type="ECO:0000256" key="1">
    <source>
        <dbReference type="SAM" id="Coils"/>
    </source>
</evidence>
<evidence type="ECO:0000256" key="2">
    <source>
        <dbReference type="SAM" id="MobiDB-lite"/>
    </source>
</evidence>